<dbReference type="GO" id="GO:0016114">
    <property type="term" value="P:terpenoid biosynthetic process"/>
    <property type="evidence" value="ECO:0007669"/>
    <property type="project" value="UniProtKB-UniRule"/>
</dbReference>
<feature type="binding site" evidence="5">
    <location>
        <position position="279"/>
    </location>
    <ligand>
        <name>isopentenyl diphosphate</name>
        <dbReference type="ChEBI" id="CHEBI:128769"/>
    </ligand>
</feature>
<dbReference type="UniPathway" id="UPA00056">
    <property type="reaction ID" value="UER00097"/>
</dbReference>
<dbReference type="Gene3D" id="3.40.50.11270">
    <property type="match status" value="1"/>
</dbReference>
<dbReference type="UniPathway" id="UPA00059">
    <property type="reaction ID" value="UER00105"/>
</dbReference>
<dbReference type="GO" id="GO:0019288">
    <property type="term" value="P:isopentenyl diphosphate biosynthetic process, methylerythritol 4-phosphate pathway"/>
    <property type="evidence" value="ECO:0007669"/>
    <property type="project" value="UniProtKB-UniRule"/>
</dbReference>
<accession>A0A6G7YSD8</accession>
<feature type="binding site" evidence="5">
    <location>
        <position position="207"/>
    </location>
    <ligand>
        <name>[4Fe-4S] cluster</name>
        <dbReference type="ChEBI" id="CHEBI:49883"/>
    </ligand>
</feature>
<evidence type="ECO:0000313" key="6">
    <source>
        <dbReference type="EMBL" id="QIK79652.1"/>
    </source>
</evidence>
<feature type="binding site" evidence="5">
    <location>
        <position position="138"/>
    </location>
    <ligand>
        <name>dimethylallyl diphosphate</name>
        <dbReference type="ChEBI" id="CHEBI:57623"/>
    </ligand>
</feature>
<feature type="active site" description="Proton donor" evidence="5">
    <location>
        <position position="140"/>
    </location>
</feature>
<feature type="binding site" evidence="5">
    <location>
        <position position="55"/>
    </location>
    <ligand>
        <name>(2E)-4-hydroxy-3-methylbut-2-enyl diphosphate</name>
        <dbReference type="ChEBI" id="CHEBI:128753"/>
    </ligand>
</feature>
<dbReference type="Proteomes" id="UP000503222">
    <property type="component" value="Chromosome"/>
</dbReference>
<name>A0A6G7YSD8_9SPHN</name>
<feature type="binding site" evidence="5">
    <location>
        <position position="236"/>
    </location>
    <ligand>
        <name>isopentenyl diphosphate</name>
        <dbReference type="ChEBI" id="CHEBI:128769"/>
    </ligand>
</feature>
<comment type="function">
    <text evidence="5">Catalyzes the conversion of 1-hydroxy-2-methyl-2-(E)-butenyl 4-diphosphate (HMBPP) into a mixture of isopentenyl diphosphate (IPP) and dimethylallyl diphosphate (DMAPP). Acts in the terminal step of the DOXP/MEP pathway for isoprenoid precursor biosynthesis.</text>
</comment>
<keyword evidence="4 5" id="KW-0411">Iron-sulfur</keyword>
<comment type="pathway">
    <text evidence="5">Isoprenoid biosynthesis; dimethylallyl diphosphate biosynthesis; dimethylallyl diphosphate from (2E)-4-hydroxy-3-methylbutenyl diphosphate: step 1/1.</text>
</comment>
<evidence type="ECO:0000256" key="3">
    <source>
        <dbReference type="ARBA" id="ARBA00023004"/>
    </source>
</evidence>
<evidence type="ECO:0000313" key="7">
    <source>
        <dbReference type="Proteomes" id="UP000503222"/>
    </source>
</evidence>
<proteinExistence type="inferred from homology"/>
<dbReference type="EC" id="1.17.7.4" evidence="5"/>
<feature type="binding site" evidence="5">
    <location>
        <position position="279"/>
    </location>
    <ligand>
        <name>dimethylallyl diphosphate</name>
        <dbReference type="ChEBI" id="CHEBI:57623"/>
    </ligand>
</feature>
<keyword evidence="7" id="KW-1185">Reference proteome</keyword>
<feature type="binding site" evidence="5">
    <location>
        <position position="237"/>
    </location>
    <ligand>
        <name>dimethylallyl diphosphate</name>
        <dbReference type="ChEBI" id="CHEBI:57623"/>
    </ligand>
</feature>
<sequence length="318" mass="34156">MRSTSPPLPSGLPTLDVVMVAPRGFCAGVRRAIRAVEDALDHHGAPVYVRRAIVHNLEVVRSLETKGAVFVEELDEVPEGGIVIFSAHGVAPEIAAEARRRGLKSYDAVCPLVAKVHREVERHQRNGREIVLIGHEGHPEIQGTVGRLRSAHLVQHVTDVEALPIAPDAPVAYAVQTTYSESDAAEIVEALRRSFQDLEEPATSDICYATTNRQRAITDTAGHVDGVIVVGEHFSSNACRLTEVAAQRCRSVQLAAGPHELNWDLLSGLGSVAITAAASTPETSVAAIVEALRSRFTVRMSEQAGIAEQTMFKPVAIA</sequence>
<dbReference type="CDD" id="cd13944">
    <property type="entry name" value="lytB_ispH"/>
    <property type="match status" value="1"/>
</dbReference>
<dbReference type="HAMAP" id="MF_00191">
    <property type="entry name" value="IspH"/>
    <property type="match status" value="1"/>
</dbReference>
<protein>
    <recommendedName>
        <fullName evidence="5">4-hydroxy-3-methylbut-2-enyl diphosphate reductase</fullName>
        <shortName evidence="5">HMBPP reductase</shortName>
        <ecNumber evidence="5">1.17.7.4</ecNumber>
    </recommendedName>
</protein>
<keyword evidence="3 5" id="KW-0408">Iron</keyword>
<feature type="binding site" evidence="5">
    <location>
        <position position="235"/>
    </location>
    <ligand>
        <name>isopentenyl diphosphate</name>
        <dbReference type="ChEBI" id="CHEBI:128769"/>
    </ligand>
</feature>
<dbReference type="EMBL" id="CP049869">
    <property type="protein sequence ID" value="QIK79652.1"/>
    <property type="molecule type" value="Genomic_DNA"/>
</dbReference>
<feature type="binding site" evidence="5">
    <location>
        <position position="88"/>
    </location>
    <ligand>
        <name>isopentenyl diphosphate</name>
        <dbReference type="ChEBI" id="CHEBI:128769"/>
    </ligand>
</feature>
<dbReference type="NCBIfam" id="TIGR00216">
    <property type="entry name" value="ispH_lytB"/>
    <property type="match status" value="1"/>
</dbReference>
<dbReference type="RefSeq" id="WP_166412037.1">
    <property type="nucleotide sequence ID" value="NZ_CP049869.1"/>
</dbReference>
<dbReference type="AlphaFoldDB" id="A0A6G7YSD8"/>
<dbReference type="InterPro" id="IPR003451">
    <property type="entry name" value="LytB/IspH"/>
</dbReference>
<reference evidence="6 7" key="1">
    <citation type="submission" date="2020-03" db="EMBL/GenBank/DDBJ databases">
        <title>Sphingomonas sp. nov., isolated from fish.</title>
        <authorList>
            <person name="Hyun D.-W."/>
            <person name="Bae J.-W."/>
        </authorList>
    </citation>
    <scope>NUCLEOTIDE SEQUENCE [LARGE SCALE GENOMIC DNA]</scope>
    <source>
        <strain evidence="6 7">HDW15B</strain>
    </source>
</reference>
<feature type="binding site" evidence="5">
    <location>
        <position position="235"/>
    </location>
    <ligand>
        <name>(2E)-4-hydroxy-3-methylbut-2-enyl diphosphate</name>
        <dbReference type="ChEBI" id="CHEBI:128753"/>
    </ligand>
</feature>
<dbReference type="GO" id="GO:0046872">
    <property type="term" value="F:metal ion binding"/>
    <property type="evidence" value="ECO:0007669"/>
    <property type="project" value="UniProtKB-KW"/>
</dbReference>
<keyword evidence="1 5" id="KW-0004">4Fe-4S</keyword>
<dbReference type="GO" id="GO:0050992">
    <property type="term" value="P:dimethylallyl diphosphate biosynthetic process"/>
    <property type="evidence" value="ECO:0007669"/>
    <property type="project" value="UniProtKB-UniRule"/>
</dbReference>
<comment type="cofactor">
    <cofactor evidence="5">
        <name>[4Fe-4S] cluster</name>
        <dbReference type="ChEBI" id="CHEBI:49883"/>
    </cofactor>
    <text evidence="5">Binds 1 [4Fe-4S] cluster per subunit.</text>
</comment>
<dbReference type="GO" id="GO:0051745">
    <property type="term" value="F:4-hydroxy-3-methylbut-2-enyl diphosphate reductase activity"/>
    <property type="evidence" value="ECO:0007669"/>
    <property type="project" value="UniProtKB-UniRule"/>
</dbReference>
<feature type="binding site" evidence="5">
    <location>
        <position position="279"/>
    </location>
    <ligand>
        <name>(2E)-4-hydroxy-3-methylbut-2-enyl diphosphate</name>
        <dbReference type="ChEBI" id="CHEBI:128753"/>
    </ligand>
</feature>
<keyword evidence="5" id="KW-0414">Isoprene biosynthesis</keyword>
<feature type="binding site" evidence="5">
    <location>
        <position position="55"/>
    </location>
    <ligand>
        <name>dimethylallyl diphosphate</name>
        <dbReference type="ChEBI" id="CHEBI:57623"/>
    </ligand>
</feature>
<dbReference type="PANTHER" id="PTHR30426">
    <property type="entry name" value="4-HYDROXY-3-METHYLBUT-2-ENYL DIPHOSPHATE REDUCTASE"/>
    <property type="match status" value="1"/>
</dbReference>
<dbReference type="Pfam" id="PF02401">
    <property type="entry name" value="LYTB"/>
    <property type="match status" value="1"/>
</dbReference>
<feature type="binding site" evidence="5">
    <location>
        <position position="55"/>
    </location>
    <ligand>
        <name>isopentenyl diphosphate</name>
        <dbReference type="ChEBI" id="CHEBI:128769"/>
    </ligand>
</feature>
<feature type="binding site" evidence="5">
    <location>
        <position position="26"/>
    </location>
    <ligand>
        <name>[4Fe-4S] cluster</name>
        <dbReference type="ChEBI" id="CHEBI:49883"/>
    </ligand>
</feature>
<keyword evidence="2 5" id="KW-0479">Metal-binding</keyword>
<feature type="binding site" evidence="5">
    <location>
        <position position="110"/>
    </location>
    <ligand>
        <name>[4Fe-4S] cluster</name>
        <dbReference type="ChEBI" id="CHEBI:49883"/>
    </ligand>
</feature>
<dbReference type="KEGG" id="spii:G7077_12780"/>
<feature type="binding site" evidence="5">
    <location>
        <position position="236"/>
    </location>
    <ligand>
        <name>dimethylallyl diphosphate</name>
        <dbReference type="ChEBI" id="CHEBI:57623"/>
    </ligand>
</feature>
<comment type="pathway">
    <text evidence="5">Isoprenoid biosynthesis; isopentenyl diphosphate biosynthesis via DXP pathway; isopentenyl diphosphate from 1-deoxy-D-xylulose 5-phosphate: step 6/6.</text>
</comment>
<dbReference type="GO" id="GO:0051539">
    <property type="term" value="F:4 iron, 4 sulfur cluster binding"/>
    <property type="evidence" value="ECO:0007669"/>
    <property type="project" value="UniProtKB-UniRule"/>
</dbReference>
<comment type="catalytic activity">
    <reaction evidence="5">
        <text>dimethylallyl diphosphate + 2 oxidized [2Fe-2S]-[ferredoxin] + H2O = (2E)-4-hydroxy-3-methylbut-2-enyl diphosphate + 2 reduced [2Fe-2S]-[ferredoxin] + 2 H(+)</text>
        <dbReference type="Rhea" id="RHEA:24825"/>
        <dbReference type="Rhea" id="RHEA-COMP:10000"/>
        <dbReference type="Rhea" id="RHEA-COMP:10001"/>
        <dbReference type="ChEBI" id="CHEBI:15377"/>
        <dbReference type="ChEBI" id="CHEBI:15378"/>
        <dbReference type="ChEBI" id="CHEBI:33737"/>
        <dbReference type="ChEBI" id="CHEBI:33738"/>
        <dbReference type="ChEBI" id="CHEBI:57623"/>
        <dbReference type="ChEBI" id="CHEBI:128753"/>
        <dbReference type="EC" id="1.17.7.4"/>
    </reaction>
</comment>
<dbReference type="Gene3D" id="3.40.1010.20">
    <property type="entry name" value="4-hydroxy-3-methylbut-2-enyl diphosphate reductase, catalytic domain"/>
    <property type="match status" value="2"/>
</dbReference>
<organism evidence="6 7">
    <name type="scientific">Sphingomonas piscis</name>
    <dbReference type="NCBI Taxonomy" id="2714943"/>
    <lineage>
        <taxon>Bacteria</taxon>
        <taxon>Pseudomonadati</taxon>
        <taxon>Pseudomonadota</taxon>
        <taxon>Alphaproteobacteria</taxon>
        <taxon>Sphingomonadales</taxon>
        <taxon>Sphingomonadaceae</taxon>
        <taxon>Sphingomonas</taxon>
    </lineage>
</organism>
<comment type="catalytic activity">
    <reaction evidence="5">
        <text>isopentenyl diphosphate + 2 oxidized [2Fe-2S]-[ferredoxin] + H2O = (2E)-4-hydroxy-3-methylbut-2-enyl diphosphate + 2 reduced [2Fe-2S]-[ferredoxin] + 2 H(+)</text>
        <dbReference type="Rhea" id="RHEA:24488"/>
        <dbReference type="Rhea" id="RHEA-COMP:10000"/>
        <dbReference type="Rhea" id="RHEA-COMP:10001"/>
        <dbReference type="ChEBI" id="CHEBI:15377"/>
        <dbReference type="ChEBI" id="CHEBI:15378"/>
        <dbReference type="ChEBI" id="CHEBI:33737"/>
        <dbReference type="ChEBI" id="CHEBI:33738"/>
        <dbReference type="ChEBI" id="CHEBI:128753"/>
        <dbReference type="ChEBI" id="CHEBI:128769"/>
        <dbReference type="EC" id="1.17.7.4"/>
    </reaction>
</comment>
<feature type="binding site" evidence="5">
    <location>
        <position position="88"/>
    </location>
    <ligand>
        <name>dimethylallyl diphosphate</name>
        <dbReference type="ChEBI" id="CHEBI:57623"/>
    </ligand>
</feature>
<evidence type="ECO:0000256" key="2">
    <source>
        <dbReference type="ARBA" id="ARBA00022723"/>
    </source>
</evidence>
<gene>
    <name evidence="5 6" type="primary">ispH</name>
    <name evidence="6" type="ORF">G7077_12780</name>
</gene>
<feature type="binding site" evidence="5">
    <location>
        <position position="88"/>
    </location>
    <ligand>
        <name>(2E)-4-hydroxy-3-methylbut-2-enyl diphosphate</name>
        <dbReference type="ChEBI" id="CHEBI:128753"/>
    </ligand>
</feature>
<evidence type="ECO:0000256" key="4">
    <source>
        <dbReference type="ARBA" id="ARBA00023014"/>
    </source>
</evidence>
<feature type="binding site" evidence="5">
    <location>
        <position position="177"/>
    </location>
    <ligand>
        <name>(2E)-4-hydroxy-3-methylbut-2-enyl diphosphate</name>
        <dbReference type="ChEBI" id="CHEBI:128753"/>
    </ligand>
</feature>
<feature type="binding site" evidence="5">
    <location>
        <position position="237"/>
    </location>
    <ligand>
        <name>isopentenyl diphosphate</name>
        <dbReference type="ChEBI" id="CHEBI:128769"/>
    </ligand>
</feature>
<feature type="binding site" evidence="5">
    <location>
        <position position="138"/>
    </location>
    <ligand>
        <name>isopentenyl diphosphate</name>
        <dbReference type="ChEBI" id="CHEBI:128769"/>
    </ligand>
</feature>
<evidence type="ECO:0000256" key="5">
    <source>
        <dbReference type="HAMAP-Rule" id="MF_00191"/>
    </source>
</evidence>
<comment type="similarity">
    <text evidence="5">Belongs to the IspH family.</text>
</comment>
<feature type="binding site" evidence="5">
    <location>
        <position position="236"/>
    </location>
    <ligand>
        <name>(2E)-4-hydroxy-3-methylbut-2-enyl diphosphate</name>
        <dbReference type="ChEBI" id="CHEBI:128753"/>
    </ligand>
</feature>
<keyword evidence="5 6" id="KW-0560">Oxidoreductase</keyword>
<feature type="binding site" evidence="5">
    <location>
        <position position="237"/>
    </location>
    <ligand>
        <name>(2E)-4-hydroxy-3-methylbut-2-enyl diphosphate</name>
        <dbReference type="ChEBI" id="CHEBI:128753"/>
    </ligand>
</feature>
<dbReference type="PANTHER" id="PTHR30426:SF0">
    <property type="entry name" value="4-HYDROXY-3-METHYLBUT-2-ENYL DIPHOSPHATE REDUCTASE"/>
    <property type="match status" value="1"/>
</dbReference>
<feature type="binding site" evidence="5">
    <location>
        <position position="138"/>
    </location>
    <ligand>
        <name>(2E)-4-hydroxy-3-methylbut-2-enyl diphosphate</name>
        <dbReference type="ChEBI" id="CHEBI:128753"/>
    </ligand>
</feature>
<feature type="binding site" evidence="5">
    <location>
        <position position="235"/>
    </location>
    <ligand>
        <name>dimethylallyl diphosphate</name>
        <dbReference type="ChEBI" id="CHEBI:57623"/>
    </ligand>
</feature>
<evidence type="ECO:0000256" key="1">
    <source>
        <dbReference type="ARBA" id="ARBA00022485"/>
    </source>
</evidence>